<proteinExistence type="predicted"/>
<evidence type="ECO:0000313" key="2">
    <source>
        <dbReference type="Proteomes" id="UP000565286"/>
    </source>
</evidence>
<dbReference type="AlphaFoldDB" id="A0A7W6G367"/>
<protein>
    <submittedName>
        <fullName evidence="1">Uncharacterized protein</fullName>
    </submittedName>
</protein>
<reference evidence="1 2" key="1">
    <citation type="submission" date="2020-08" db="EMBL/GenBank/DDBJ databases">
        <title>Genomic Encyclopedia of Type Strains, Phase IV (KMG-IV): sequencing the most valuable type-strain genomes for metagenomic binning, comparative biology and taxonomic classification.</title>
        <authorList>
            <person name="Goeker M."/>
        </authorList>
    </citation>
    <scope>NUCLEOTIDE SEQUENCE [LARGE SCALE GENOMIC DNA]</scope>
    <source>
        <strain evidence="1 2">DSM 26438</strain>
    </source>
</reference>
<dbReference type="Proteomes" id="UP000565286">
    <property type="component" value="Unassembled WGS sequence"/>
</dbReference>
<gene>
    <name evidence="1" type="ORF">GGQ73_003510</name>
</gene>
<sequence length="76" mass="8051">MDEAFEVDGCAFVAGGKSSEVLEPIEAAFDAVTMLLDEGIVRNECLTGTVGRDDRFCAHVFDRCPQGIAIVAGSAR</sequence>
<comment type="caution">
    <text evidence="1">The sequence shown here is derived from an EMBL/GenBank/DDBJ whole genome shotgun (WGS) entry which is preliminary data.</text>
</comment>
<dbReference type="EMBL" id="JACIDV010000011">
    <property type="protein sequence ID" value="MBB3947542.1"/>
    <property type="molecule type" value="Genomic_DNA"/>
</dbReference>
<evidence type="ECO:0000313" key="1">
    <source>
        <dbReference type="EMBL" id="MBB3947542.1"/>
    </source>
</evidence>
<keyword evidence="2" id="KW-1185">Reference proteome</keyword>
<organism evidence="1 2">
    <name type="scientific">Rhizobium skierniewicense</name>
    <dbReference type="NCBI Taxonomy" id="984260"/>
    <lineage>
        <taxon>Bacteria</taxon>
        <taxon>Pseudomonadati</taxon>
        <taxon>Pseudomonadota</taxon>
        <taxon>Alphaproteobacteria</taxon>
        <taxon>Hyphomicrobiales</taxon>
        <taxon>Rhizobiaceae</taxon>
        <taxon>Rhizobium/Agrobacterium group</taxon>
        <taxon>Rhizobium</taxon>
    </lineage>
</organism>
<accession>A0A7W6G367</accession>
<name>A0A7W6G367_9HYPH</name>